<evidence type="ECO:0000256" key="3">
    <source>
        <dbReference type="ARBA" id="ARBA00022729"/>
    </source>
</evidence>
<evidence type="ECO:0000313" key="10">
    <source>
        <dbReference type="Proteomes" id="UP000007879"/>
    </source>
</evidence>
<evidence type="ECO:0008006" key="11">
    <source>
        <dbReference type="Google" id="ProtNLM"/>
    </source>
</evidence>
<evidence type="ECO:0000256" key="5">
    <source>
        <dbReference type="ARBA" id="ARBA00023319"/>
    </source>
</evidence>
<keyword evidence="4" id="KW-1015">Disulfide bond</keyword>
<dbReference type="SUPFAM" id="SSF100895">
    <property type="entry name" value="Kazal-type serine protease inhibitors"/>
    <property type="match status" value="1"/>
</dbReference>
<dbReference type="CDD" id="cd00104">
    <property type="entry name" value="KAZAL_FS"/>
    <property type="match status" value="1"/>
</dbReference>
<dbReference type="AlphaFoldDB" id="A0AAN0JL40"/>
<dbReference type="SMART" id="SM00280">
    <property type="entry name" value="KAZAL"/>
    <property type="match status" value="1"/>
</dbReference>
<dbReference type="EnsemblMetazoa" id="XM_020001945.1">
    <property type="protein sequence ID" value="XP_019857504.1"/>
    <property type="gene ID" value="LOC109585809"/>
</dbReference>
<dbReference type="InterPro" id="IPR009030">
    <property type="entry name" value="Growth_fac_rcpt_cys_sf"/>
</dbReference>
<dbReference type="Gene3D" id="4.10.40.20">
    <property type="match status" value="1"/>
</dbReference>
<dbReference type="PROSITE" id="PS51323">
    <property type="entry name" value="IGFBP_N_2"/>
    <property type="match status" value="1"/>
</dbReference>
<dbReference type="InterPro" id="IPR000867">
    <property type="entry name" value="IGFBP-like"/>
</dbReference>
<dbReference type="Proteomes" id="UP000007879">
    <property type="component" value="Unassembled WGS sequence"/>
</dbReference>
<keyword evidence="3 6" id="KW-0732">Signal</keyword>
<dbReference type="InterPro" id="IPR036058">
    <property type="entry name" value="Kazal_dom_sf"/>
</dbReference>
<feature type="domain" description="Kazal-like" evidence="8">
    <location>
        <begin position="115"/>
        <end position="176"/>
    </location>
</feature>
<name>A0AAN0JL40_AMPQE</name>
<dbReference type="InterPro" id="IPR002350">
    <property type="entry name" value="Kazal_dom"/>
</dbReference>
<protein>
    <recommendedName>
        <fullName evidence="11">IGFBP N-terminal domain-containing protein</fullName>
    </recommendedName>
</protein>
<dbReference type="GO" id="GO:0005615">
    <property type="term" value="C:extracellular space"/>
    <property type="evidence" value="ECO:0007669"/>
    <property type="project" value="TreeGrafter"/>
</dbReference>
<dbReference type="KEGG" id="aqu:109585809"/>
<organism evidence="9 10">
    <name type="scientific">Amphimedon queenslandica</name>
    <name type="common">Sponge</name>
    <dbReference type="NCBI Taxonomy" id="400682"/>
    <lineage>
        <taxon>Eukaryota</taxon>
        <taxon>Metazoa</taxon>
        <taxon>Porifera</taxon>
        <taxon>Demospongiae</taxon>
        <taxon>Heteroscleromorpha</taxon>
        <taxon>Haplosclerida</taxon>
        <taxon>Niphatidae</taxon>
        <taxon>Amphimedon</taxon>
    </lineage>
</organism>
<accession>A0AAN0JL40</accession>
<reference evidence="9" key="2">
    <citation type="submission" date="2024-06" db="UniProtKB">
        <authorList>
            <consortium name="EnsemblMetazoa"/>
        </authorList>
    </citation>
    <scope>IDENTIFICATION</scope>
</reference>
<comment type="subcellular location">
    <subcellularLocation>
        <location evidence="1">Secreted</location>
    </subcellularLocation>
</comment>
<dbReference type="GO" id="GO:0005520">
    <property type="term" value="F:insulin-like growth factor binding"/>
    <property type="evidence" value="ECO:0007669"/>
    <property type="project" value="InterPro"/>
</dbReference>
<keyword evidence="10" id="KW-1185">Reference proteome</keyword>
<dbReference type="Pfam" id="PF07648">
    <property type="entry name" value="Kazal_2"/>
    <property type="match status" value="1"/>
</dbReference>
<evidence type="ECO:0000256" key="1">
    <source>
        <dbReference type="ARBA" id="ARBA00004613"/>
    </source>
</evidence>
<dbReference type="Pfam" id="PF00219">
    <property type="entry name" value="IGFBP"/>
    <property type="match status" value="1"/>
</dbReference>
<dbReference type="RefSeq" id="XP_019857504.1">
    <property type="nucleotide sequence ID" value="XM_020001945.1"/>
</dbReference>
<sequence>MMYVPILLLYLSALVFSVSIDCPPCLPDSCIPVYCRHVYTDQCGCCPYCARNETDPCGGTINYWGSCKPGLKCVYRLGRVFNEERMGFCETVDSCSAHSCGYRQYCTETHNKVTGGRELSCKCPFYNCTATGNATRSNETVCGNDGITYSSKNCLWKEECKRGSVIGIRHNGNCTSFADDQSIIDGGAYKRIIVTVTHKPDKCMYRDKIYLIGESIDNQDPCIILNCVRNGAVLATPVPGCGDNPPDLL</sequence>
<feature type="signal peptide" evidence="6">
    <location>
        <begin position="1"/>
        <end position="17"/>
    </location>
</feature>
<dbReference type="GeneID" id="109585809"/>
<keyword evidence="5" id="KW-0393">Immunoglobulin domain</keyword>
<dbReference type="GO" id="GO:0009966">
    <property type="term" value="P:regulation of signal transduction"/>
    <property type="evidence" value="ECO:0007669"/>
    <property type="project" value="TreeGrafter"/>
</dbReference>
<evidence type="ECO:0000313" key="9">
    <source>
        <dbReference type="EnsemblMetazoa" id="XP_019857504.1"/>
    </source>
</evidence>
<evidence type="ECO:0000259" key="8">
    <source>
        <dbReference type="PROSITE" id="PS51465"/>
    </source>
</evidence>
<feature type="domain" description="IGFBP N-terminal" evidence="7">
    <location>
        <begin position="18"/>
        <end position="92"/>
    </location>
</feature>
<proteinExistence type="predicted"/>
<dbReference type="GO" id="GO:0001558">
    <property type="term" value="P:regulation of cell growth"/>
    <property type="evidence" value="ECO:0007669"/>
    <property type="project" value="InterPro"/>
</dbReference>
<dbReference type="PROSITE" id="PS51465">
    <property type="entry name" value="KAZAL_2"/>
    <property type="match status" value="1"/>
</dbReference>
<dbReference type="Gene3D" id="3.30.60.30">
    <property type="match status" value="1"/>
</dbReference>
<evidence type="ECO:0000259" key="7">
    <source>
        <dbReference type="PROSITE" id="PS51323"/>
    </source>
</evidence>
<evidence type="ECO:0000256" key="6">
    <source>
        <dbReference type="SAM" id="SignalP"/>
    </source>
</evidence>
<dbReference type="InterPro" id="IPR011390">
    <property type="entry name" value="IGFBP_rP_mac25"/>
</dbReference>
<dbReference type="SMART" id="SM00121">
    <property type="entry name" value="IB"/>
    <property type="match status" value="1"/>
</dbReference>
<evidence type="ECO:0000256" key="4">
    <source>
        <dbReference type="ARBA" id="ARBA00023157"/>
    </source>
</evidence>
<evidence type="ECO:0000256" key="2">
    <source>
        <dbReference type="ARBA" id="ARBA00022525"/>
    </source>
</evidence>
<dbReference type="PANTHER" id="PTHR14186:SF19">
    <property type="entry name" value="INSULIN-LIKE GROWTH FACTOR-BINDING PROTEIN 7"/>
    <property type="match status" value="1"/>
</dbReference>
<keyword evidence="2" id="KW-0964">Secreted</keyword>
<dbReference type="SUPFAM" id="SSF57184">
    <property type="entry name" value="Growth factor receptor domain"/>
    <property type="match status" value="1"/>
</dbReference>
<reference evidence="10" key="1">
    <citation type="journal article" date="2010" name="Nature">
        <title>The Amphimedon queenslandica genome and the evolution of animal complexity.</title>
        <authorList>
            <person name="Srivastava M."/>
            <person name="Simakov O."/>
            <person name="Chapman J."/>
            <person name="Fahey B."/>
            <person name="Gauthier M.E."/>
            <person name="Mitros T."/>
            <person name="Richards G.S."/>
            <person name="Conaco C."/>
            <person name="Dacre M."/>
            <person name="Hellsten U."/>
            <person name="Larroux C."/>
            <person name="Putnam N.H."/>
            <person name="Stanke M."/>
            <person name="Adamska M."/>
            <person name="Darling A."/>
            <person name="Degnan S.M."/>
            <person name="Oakley T.H."/>
            <person name="Plachetzki D.C."/>
            <person name="Zhai Y."/>
            <person name="Adamski M."/>
            <person name="Calcino A."/>
            <person name="Cummins S.F."/>
            <person name="Goodstein D.M."/>
            <person name="Harris C."/>
            <person name="Jackson D.J."/>
            <person name="Leys S.P."/>
            <person name="Shu S."/>
            <person name="Woodcroft B.J."/>
            <person name="Vervoort M."/>
            <person name="Kosik K.S."/>
            <person name="Manning G."/>
            <person name="Degnan B.M."/>
            <person name="Rokhsar D.S."/>
        </authorList>
    </citation>
    <scope>NUCLEOTIDE SEQUENCE [LARGE SCALE GENOMIC DNA]</scope>
</reference>
<dbReference type="PANTHER" id="PTHR14186">
    <property type="entry name" value="INSULIN-LIKE GROWTH FACTOR BINDING PROTEIN-RELATED"/>
    <property type="match status" value="1"/>
</dbReference>
<feature type="chain" id="PRO_5042882960" description="IGFBP N-terminal domain-containing protein" evidence="6">
    <location>
        <begin position="18"/>
        <end position="249"/>
    </location>
</feature>